<proteinExistence type="predicted"/>
<feature type="signal peptide" evidence="1">
    <location>
        <begin position="1"/>
        <end position="25"/>
    </location>
</feature>
<protein>
    <recommendedName>
        <fullName evidence="4">Cytoplasmic protein</fullName>
    </recommendedName>
</protein>
<evidence type="ECO:0000313" key="2">
    <source>
        <dbReference type="EMBL" id="MDT0449947.1"/>
    </source>
</evidence>
<evidence type="ECO:0008006" key="4">
    <source>
        <dbReference type="Google" id="ProtNLM"/>
    </source>
</evidence>
<keyword evidence="1" id="KW-0732">Signal</keyword>
<comment type="caution">
    <text evidence="2">The sequence shown here is derived from an EMBL/GenBank/DDBJ whole genome shotgun (WGS) entry which is preliminary data.</text>
</comment>
<dbReference type="RefSeq" id="WP_311610531.1">
    <property type="nucleotide sequence ID" value="NZ_JAVRFI010000006.1"/>
</dbReference>
<sequence>MGLLSKAATCLTAGMLCLTLVPANASGTDQKAHNQRGCMYLRTEYSISKKYKKWHHPVTKVFRDGPGPLSVTGSSSESYTIGASVTVGGEEAVKAVVAEAKMKIDVNVSASKTTQIVHGVSVPVSRGKYGHIQYGVWMYRTAMTEEVIYDNCPSKVNRTGLANLPYAVGWHRWETND</sequence>
<keyword evidence="3" id="KW-1185">Reference proteome</keyword>
<dbReference type="Proteomes" id="UP001180531">
    <property type="component" value="Unassembled WGS sequence"/>
</dbReference>
<name>A0ABU2SM25_9ACTN</name>
<accession>A0ABU2SM25</accession>
<dbReference type="EMBL" id="JAVRFI010000006">
    <property type="protein sequence ID" value="MDT0449947.1"/>
    <property type="molecule type" value="Genomic_DNA"/>
</dbReference>
<organism evidence="2 3">
    <name type="scientific">Streptomyces hesseae</name>
    <dbReference type="NCBI Taxonomy" id="3075519"/>
    <lineage>
        <taxon>Bacteria</taxon>
        <taxon>Bacillati</taxon>
        <taxon>Actinomycetota</taxon>
        <taxon>Actinomycetes</taxon>
        <taxon>Kitasatosporales</taxon>
        <taxon>Streptomycetaceae</taxon>
        <taxon>Streptomyces</taxon>
    </lineage>
</organism>
<evidence type="ECO:0000313" key="3">
    <source>
        <dbReference type="Proteomes" id="UP001180531"/>
    </source>
</evidence>
<gene>
    <name evidence="2" type="ORF">RM609_12830</name>
</gene>
<feature type="chain" id="PRO_5047219035" description="Cytoplasmic protein" evidence="1">
    <location>
        <begin position="26"/>
        <end position="177"/>
    </location>
</feature>
<evidence type="ECO:0000256" key="1">
    <source>
        <dbReference type="SAM" id="SignalP"/>
    </source>
</evidence>
<reference evidence="2" key="1">
    <citation type="submission" date="2024-05" db="EMBL/GenBank/DDBJ databases">
        <title>30 novel species of actinomycetes from the DSMZ collection.</title>
        <authorList>
            <person name="Nouioui I."/>
        </authorList>
    </citation>
    <scope>NUCLEOTIDE SEQUENCE</scope>
    <source>
        <strain evidence="2">DSM 40473</strain>
    </source>
</reference>